<feature type="compositionally biased region" description="Basic and acidic residues" evidence="1">
    <location>
        <begin position="41"/>
        <end position="52"/>
    </location>
</feature>
<proteinExistence type="predicted"/>
<dbReference type="EMBL" id="QRZH01000013">
    <property type="protein sequence ID" value="RGV51421.1"/>
    <property type="molecule type" value="Genomic_DNA"/>
</dbReference>
<comment type="caution">
    <text evidence="2">The sequence shown here is derived from an EMBL/GenBank/DDBJ whole genome shotgun (WGS) entry which is preliminary data.</text>
</comment>
<evidence type="ECO:0000256" key="1">
    <source>
        <dbReference type="SAM" id="MobiDB-lite"/>
    </source>
</evidence>
<name>A0A2K9H1M2_BACFG</name>
<evidence type="ECO:0000313" key="3">
    <source>
        <dbReference type="Proteomes" id="UP000286270"/>
    </source>
</evidence>
<dbReference type="AlphaFoldDB" id="A0A2K9H1M2"/>
<accession>A0A2K9H1M2</accession>
<evidence type="ECO:0000313" key="2">
    <source>
        <dbReference type="EMBL" id="RGV51421.1"/>
    </source>
</evidence>
<organism evidence="2 3">
    <name type="scientific">Bacteroides fragilis</name>
    <dbReference type="NCBI Taxonomy" id="817"/>
    <lineage>
        <taxon>Bacteria</taxon>
        <taxon>Pseudomonadati</taxon>
        <taxon>Bacteroidota</taxon>
        <taxon>Bacteroidia</taxon>
        <taxon>Bacteroidales</taxon>
        <taxon>Bacteroidaceae</taxon>
        <taxon>Bacteroides</taxon>
    </lineage>
</organism>
<protein>
    <submittedName>
        <fullName evidence="2">Uncharacterized protein</fullName>
    </submittedName>
</protein>
<reference evidence="2 3" key="1">
    <citation type="submission" date="2018-08" db="EMBL/GenBank/DDBJ databases">
        <title>A genome reference for cultivated species of the human gut microbiota.</title>
        <authorList>
            <person name="Zou Y."/>
            <person name="Xue W."/>
            <person name="Luo G."/>
        </authorList>
    </citation>
    <scope>NUCLEOTIDE SEQUENCE [LARGE SCALE GENOMIC DNA]</scope>
    <source>
        <strain evidence="2 3">AF14-26</strain>
    </source>
</reference>
<feature type="region of interest" description="Disordered" evidence="1">
    <location>
        <begin position="41"/>
        <end position="64"/>
    </location>
</feature>
<sequence length="87" mass="10412">MQNYFICRESPFRTKAAGHTAEKTLIRFQKNPFYFLLTKKEENKKTGPDGKVRNRGRQSSEVQHNRMWIRRSETGSLLTECYHKYQL</sequence>
<dbReference type="Proteomes" id="UP000286270">
    <property type="component" value="Unassembled WGS sequence"/>
</dbReference>
<gene>
    <name evidence="2" type="ORF">DWW08_14820</name>
</gene>